<keyword evidence="3" id="KW-1185">Reference proteome</keyword>
<feature type="region of interest" description="Disordered" evidence="1">
    <location>
        <begin position="1"/>
        <end position="27"/>
    </location>
</feature>
<keyword evidence="2" id="KW-1133">Transmembrane helix</keyword>
<feature type="transmembrane region" description="Helical" evidence="2">
    <location>
        <begin position="40"/>
        <end position="65"/>
    </location>
</feature>
<dbReference type="OrthoDB" id="5331396at2759"/>
<accession>A0A6J3MDU2</accession>
<keyword evidence="2" id="KW-0472">Membrane</keyword>
<dbReference type="Proteomes" id="UP000504637">
    <property type="component" value="Unplaced"/>
</dbReference>
<dbReference type="PANTHER" id="PTHR37849">
    <property type="entry name" value="YALI0E11605P"/>
    <property type="match status" value="1"/>
</dbReference>
<evidence type="ECO:0000256" key="2">
    <source>
        <dbReference type="SAM" id="Phobius"/>
    </source>
</evidence>
<feature type="compositionally biased region" description="Polar residues" evidence="1">
    <location>
        <begin position="16"/>
        <end position="26"/>
    </location>
</feature>
<evidence type="ECO:0000256" key="1">
    <source>
        <dbReference type="SAM" id="MobiDB-lite"/>
    </source>
</evidence>
<reference evidence="4" key="1">
    <citation type="submission" date="2020-01" db="EMBL/GenBank/DDBJ databases">
        <authorList>
            <consortium name="DOE Joint Genome Institute"/>
            <person name="Haridas S."/>
            <person name="Albert R."/>
            <person name="Binder M."/>
            <person name="Bloem J."/>
            <person name="Labutti K."/>
            <person name="Salamov A."/>
            <person name="Andreopoulos B."/>
            <person name="Baker S.E."/>
            <person name="Barry K."/>
            <person name="Bills G."/>
            <person name="Bluhm B.H."/>
            <person name="Cannon C."/>
            <person name="Castanera R."/>
            <person name="Culley D.E."/>
            <person name="Daum C."/>
            <person name="Ezra D."/>
            <person name="Gonzalez J.B."/>
            <person name="Henrissat B."/>
            <person name="Kuo A."/>
            <person name="Liang C."/>
            <person name="Lipzen A."/>
            <person name="Lutzoni F."/>
            <person name="Magnuson J."/>
            <person name="Mondo S."/>
            <person name="Nolan M."/>
            <person name="Ohm R."/>
            <person name="Pangilinan J."/>
            <person name="Park H.-J."/>
            <person name="Ramirez L."/>
            <person name="Alfaro M."/>
            <person name="Sun H."/>
            <person name="Tritt A."/>
            <person name="Yoshinaga Y."/>
            <person name="Zwiers L.-H."/>
            <person name="Turgeon B.G."/>
            <person name="Goodwin S.B."/>
            <person name="Spatafora J.W."/>
            <person name="Crous P.W."/>
            <person name="Grigoriev I.V."/>
        </authorList>
    </citation>
    <scope>NUCLEOTIDE SEQUENCE</scope>
    <source>
        <strain evidence="4">CBS 342.82</strain>
    </source>
</reference>
<dbReference type="PANTHER" id="PTHR37849:SF1">
    <property type="entry name" value="YALI0E11605P"/>
    <property type="match status" value="1"/>
</dbReference>
<dbReference type="AlphaFoldDB" id="A0A6J3MDU2"/>
<name>A0A6J3MDU2_9PEZI</name>
<dbReference type="RefSeq" id="XP_033462053.1">
    <property type="nucleotide sequence ID" value="XM_033604183.1"/>
</dbReference>
<proteinExistence type="predicted"/>
<reference evidence="4" key="3">
    <citation type="submission" date="2025-08" db="UniProtKB">
        <authorList>
            <consortium name="RefSeq"/>
        </authorList>
    </citation>
    <scope>IDENTIFICATION</scope>
    <source>
        <strain evidence="4">CBS 342.82</strain>
    </source>
</reference>
<organism evidence="4">
    <name type="scientific">Dissoconium aciculare CBS 342.82</name>
    <dbReference type="NCBI Taxonomy" id="1314786"/>
    <lineage>
        <taxon>Eukaryota</taxon>
        <taxon>Fungi</taxon>
        <taxon>Dikarya</taxon>
        <taxon>Ascomycota</taxon>
        <taxon>Pezizomycotina</taxon>
        <taxon>Dothideomycetes</taxon>
        <taxon>Dothideomycetidae</taxon>
        <taxon>Mycosphaerellales</taxon>
        <taxon>Dissoconiaceae</taxon>
        <taxon>Dissoconium</taxon>
    </lineage>
</organism>
<protein>
    <submittedName>
        <fullName evidence="4">Uncharacterized protein</fullName>
    </submittedName>
</protein>
<gene>
    <name evidence="4" type="ORF">K489DRAFT_377556</name>
</gene>
<sequence length="105" mass="11461">MQRFSAPVASALRASAQRSFSTTRTRSAPVVAVTPPRKPIGAFRGSVFGFLIGTVLAGSGLYYYVVDEYKISNRLLVEDIYALQSAVSRLEGHIKSLEEAIPKKK</sequence>
<evidence type="ECO:0000313" key="4">
    <source>
        <dbReference type="RefSeq" id="XP_033462053.1"/>
    </source>
</evidence>
<reference evidence="4" key="2">
    <citation type="submission" date="2020-04" db="EMBL/GenBank/DDBJ databases">
        <authorList>
            <consortium name="NCBI Genome Project"/>
        </authorList>
    </citation>
    <scope>NUCLEOTIDE SEQUENCE</scope>
    <source>
        <strain evidence="4">CBS 342.82</strain>
    </source>
</reference>
<evidence type="ECO:0000313" key="3">
    <source>
        <dbReference type="Proteomes" id="UP000504637"/>
    </source>
</evidence>
<dbReference type="GeneID" id="54361983"/>
<keyword evidence="2" id="KW-0812">Transmembrane</keyword>